<dbReference type="AlphaFoldDB" id="A0A383R9I4"/>
<evidence type="ECO:0000259" key="6">
    <source>
        <dbReference type="Pfam" id="PF04542"/>
    </source>
</evidence>
<organism evidence="8 9">
    <name type="scientific">Paenibacillus alvei</name>
    <name type="common">Bacillus alvei</name>
    <dbReference type="NCBI Taxonomy" id="44250"/>
    <lineage>
        <taxon>Bacteria</taxon>
        <taxon>Bacillati</taxon>
        <taxon>Bacillota</taxon>
        <taxon>Bacilli</taxon>
        <taxon>Bacillales</taxon>
        <taxon>Paenibacillaceae</taxon>
        <taxon>Paenibacillus</taxon>
    </lineage>
</organism>
<evidence type="ECO:0000313" key="9">
    <source>
        <dbReference type="Proteomes" id="UP000304148"/>
    </source>
</evidence>
<dbReference type="InterPro" id="IPR013325">
    <property type="entry name" value="RNA_pol_sigma_r2"/>
</dbReference>
<dbReference type="Proteomes" id="UP000304148">
    <property type="component" value="Chromosome"/>
</dbReference>
<dbReference type="Gene3D" id="1.10.10.10">
    <property type="entry name" value="Winged helix-like DNA-binding domain superfamily/Winged helix DNA-binding domain"/>
    <property type="match status" value="1"/>
</dbReference>
<dbReference type="SUPFAM" id="SSF88659">
    <property type="entry name" value="Sigma3 and sigma4 domains of RNA polymerase sigma factors"/>
    <property type="match status" value="1"/>
</dbReference>
<dbReference type="InterPro" id="IPR013249">
    <property type="entry name" value="RNA_pol_sigma70_r4_t2"/>
</dbReference>
<dbReference type="Gene3D" id="1.10.1740.10">
    <property type="match status" value="1"/>
</dbReference>
<dbReference type="RefSeq" id="WP_021262747.1">
    <property type="nucleotide sequence ID" value="NZ_LS992241.1"/>
</dbReference>
<evidence type="ECO:0000256" key="4">
    <source>
        <dbReference type="ARBA" id="ARBA00023125"/>
    </source>
</evidence>
<gene>
    <name evidence="8" type="ORF">PBLR_12187</name>
</gene>
<evidence type="ECO:0000256" key="5">
    <source>
        <dbReference type="ARBA" id="ARBA00023163"/>
    </source>
</evidence>
<dbReference type="GO" id="GO:0003677">
    <property type="term" value="F:DNA binding"/>
    <property type="evidence" value="ECO:0007669"/>
    <property type="project" value="UniProtKB-KW"/>
</dbReference>
<reference evidence="9" key="1">
    <citation type="submission" date="2018-08" db="EMBL/GenBank/DDBJ databases">
        <authorList>
            <person name="Chevrot R."/>
        </authorList>
    </citation>
    <scope>NUCLEOTIDE SEQUENCE [LARGE SCALE GENOMIC DNA]</scope>
</reference>
<evidence type="ECO:0000256" key="2">
    <source>
        <dbReference type="ARBA" id="ARBA00023015"/>
    </source>
</evidence>
<evidence type="ECO:0000256" key="3">
    <source>
        <dbReference type="ARBA" id="ARBA00023082"/>
    </source>
</evidence>
<name>A0A383R9I4_PAEAL</name>
<dbReference type="SUPFAM" id="SSF88946">
    <property type="entry name" value="Sigma2 domain of RNA polymerase sigma factors"/>
    <property type="match status" value="1"/>
</dbReference>
<sequence length="198" mass="23399">MQSTSPGESVVQPINVEEIVTRVQAGDKQAYRTILHNFERQMYTYCYYILKNHAETEDAVQEIFIRAYENLHQYNRQVSFSAWLYKVAYHHLINLKKKKSRWLNLIKQVEKETEQQEIAFSQHETIVSDLLTYLTAEERHILLLKAVEQYTFEEISEIMGLKSATLRKKYERLRAKLMDRISEKGEKAHGTYAAHGIR</sequence>
<dbReference type="NCBIfam" id="TIGR02937">
    <property type="entry name" value="sigma70-ECF"/>
    <property type="match status" value="1"/>
</dbReference>
<keyword evidence="2" id="KW-0805">Transcription regulation</keyword>
<dbReference type="GO" id="GO:0006352">
    <property type="term" value="P:DNA-templated transcription initiation"/>
    <property type="evidence" value="ECO:0007669"/>
    <property type="project" value="InterPro"/>
</dbReference>
<evidence type="ECO:0000259" key="7">
    <source>
        <dbReference type="Pfam" id="PF08281"/>
    </source>
</evidence>
<dbReference type="InterPro" id="IPR013324">
    <property type="entry name" value="RNA_pol_sigma_r3/r4-like"/>
</dbReference>
<keyword evidence="4" id="KW-0238">DNA-binding</keyword>
<keyword evidence="3" id="KW-0731">Sigma factor</keyword>
<evidence type="ECO:0000313" key="8">
    <source>
        <dbReference type="EMBL" id="SYX83765.1"/>
    </source>
</evidence>
<dbReference type="InterPro" id="IPR007627">
    <property type="entry name" value="RNA_pol_sigma70_r2"/>
</dbReference>
<evidence type="ECO:0000256" key="1">
    <source>
        <dbReference type="ARBA" id="ARBA00010641"/>
    </source>
</evidence>
<dbReference type="PANTHER" id="PTHR43133:SF8">
    <property type="entry name" value="RNA POLYMERASE SIGMA FACTOR HI_1459-RELATED"/>
    <property type="match status" value="1"/>
</dbReference>
<feature type="domain" description="RNA polymerase sigma-70 region 2" evidence="6">
    <location>
        <begin position="38"/>
        <end position="101"/>
    </location>
</feature>
<dbReference type="Pfam" id="PF04542">
    <property type="entry name" value="Sigma70_r2"/>
    <property type="match status" value="1"/>
</dbReference>
<accession>A0A383R9I4</accession>
<dbReference type="PANTHER" id="PTHR43133">
    <property type="entry name" value="RNA POLYMERASE ECF-TYPE SIGMA FACTO"/>
    <property type="match status" value="1"/>
</dbReference>
<dbReference type="InterPro" id="IPR036388">
    <property type="entry name" value="WH-like_DNA-bd_sf"/>
</dbReference>
<feature type="domain" description="RNA polymerase sigma factor 70 region 4 type 2" evidence="7">
    <location>
        <begin position="127"/>
        <end position="177"/>
    </location>
</feature>
<comment type="similarity">
    <text evidence="1">Belongs to the sigma-70 factor family. ECF subfamily.</text>
</comment>
<dbReference type="EMBL" id="LS992241">
    <property type="protein sequence ID" value="SYX83765.1"/>
    <property type="molecule type" value="Genomic_DNA"/>
</dbReference>
<dbReference type="InterPro" id="IPR039425">
    <property type="entry name" value="RNA_pol_sigma-70-like"/>
</dbReference>
<dbReference type="Pfam" id="PF08281">
    <property type="entry name" value="Sigma70_r4_2"/>
    <property type="match status" value="1"/>
</dbReference>
<proteinExistence type="inferred from homology"/>
<dbReference type="InterPro" id="IPR014284">
    <property type="entry name" value="RNA_pol_sigma-70_dom"/>
</dbReference>
<keyword evidence="5" id="KW-0804">Transcription</keyword>
<dbReference type="GO" id="GO:0016987">
    <property type="term" value="F:sigma factor activity"/>
    <property type="evidence" value="ECO:0007669"/>
    <property type="project" value="UniProtKB-KW"/>
</dbReference>
<protein>
    <submittedName>
        <fullName evidence="8">ECF subfamily RNA polymerase sigma-24 factor</fullName>
    </submittedName>
</protein>